<feature type="region of interest" description="Disordered" evidence="1">
    <location>
        <begin position="1"/>
        <end position="70"/>
    </location>
</feature>
<dbReference type="HOGENOM" id="CLU_2754862_0_0_10"/>
<evidence type="ECO:0000313" key="2">
    <source>
        <dbReference type="EMBL" id="ADY51737.1"/>
    </source>
</evidence>
<evidence type="ECO:0000313" key="3">
    <source>
        <dbReference type="Proteomes" id="UP000000310"/>
    </source>
</evidence>
<sequence length="70" mass="8083">MTKNNDKEWLHKRHSQSKEPQRTRLSEEEIISGAHQTDQLEEMKPTLEELKENKNKQAGASPVKSVNKGE</sequence>
<dbReference type="EMBL" id="CP002545">
    <property type="protein sequence ID" value="ADY51737.1"/>
    <property type="molecule type" value="Genomic_DNA"/>
</dbReference>
<keyword evidence="3" id="KW-1185">Reference proteome</keyword>
<dbReference type="RefSeq" id="WP_013632236.1">
    <property type="nucleotide sequence ID" value="NC_015177.1"/>
</dbReference>
<dbReference type="AlphaFoldDB" id="F0SCE0"/>
<reference evidence="3" key="2">
    <citation type="submission" date="2011-02" db="EMBL/GenBank/DDBJ databases">
        <title>The complete genome of Pedobacter saltans DSM 12145.</title>
        <authorList>
            <consortium name="US DOE Joint Genome Institute (JGI-PGF)"/>
            <person name="Lucas S."/>
            <person name="Copeland A."/>
            <person name="Lapidus A."/>
            <person name="Bruce D."/>
            <person name="Goodwin L."/>
            <person name="Pitluck S."/>
            <person name="Kyrpides N."/>
            <person name="Mavromatis K."/>
            <person name="Pagani I."/>
            <person name="Ivanova N."/>
            <person name="Ovchinnikova G."/>
            <person name="Lu M."/>
            <person name="Detter J.C."/>
            <person name="Han C."/>
            <person name="Land M."/>
            <person name="Hauser L."/>
            <person name="Markowitz V."/>
            <person name="Cheng J.-F."/>
            <person name="Hugenholtz P."/>
            <person name="Woyke T."/>
            <person name="Wu D."/>
            <person name="Tindall B."/>
            <person name="Pomrenke H.G."/>
            <person name="Brambilla E."/>
            <person name="Klenk H.-P."/>
            <person name="Eisen J.A."/>
        </authorList>
    </citation>
    <scope>NUCLEOTIDE SEQUENCE [LARGE SCALE GENOMIC DNA]</scope>
    <source>
        <strain evidence="3">ATCC 51119 / DSM 12145 / JCM 21818 / LMG 10337 / NBRC 100064 / NCIMB 13643</strain>
    </source>
</reference>
<feature type="compositionally biased region" description="Basic and acidic residues" evidence="1">
    <location>
        <begin position="16"/>
        <end position="27"/>
    </location>
</feature>
<feature type="compositionally biased region" description="Basic and acidic residues" evidence="1">
    <location>
        <begin position="41"/>
        <end position="55"/>
    </location>
</feature>
<dbReference type="KEGG" id="psn:Pedsa_1169"/>
<organism evidence="2 3">
    <name type="scientific">Pseudopedobacter saltans (strain ATCC 51119 / DSM 12145 / JCM 21818 / CCUG 39354 / LMG 10337 / NBRC 100064 / NCIMB 13643)</name>
    <name type="common">Pedobacter saltans</name>
    <dbReference type="NCBI Taxonomy" id="762903"/>
    <lineage>
        <taxon>Bacteria</taxon>
        <taxon>Pseudomonadati</taxon>
        <taxon>Bacteroidota</taxon>
        <taxon>Sphingobacteriia</taxon>
        <taxon>Sphingobacteriales</taxon>
        <taxon>Sphingobacteriaceae</taxon>
        <taxon>Pseudopedobacter</taxon>
    </lineage>
</organism>
<name>F0SCE0_PSESL</name>
<dbReference type="Proteomes" id="UP000000310">
    <property type="component" value="Chromosome"/>
</dbReference>
<evidence type="ECO:0000256" key="1">
    <source>
        <dbReference type="SAM" id="MobiDB-lite"/>
    </source>
</evidence>
<gene>
    <name evidence="2" type="ordered locus">Pedsa_1169</name>
</gene>
<proteinExistence type="predicted"/>
<reference evidence="2 3" key="1">
    <citation type="journal article" date="2011" name="Stand. Genomic Sci.">
        <title>Complete genome sequence of the gliding, heparinolytic Pedobacter saltans type strain (113).</title>
        <authorList>
            <person name="Liolios K."/>
            <person name="Sikorski J."/>
            <person name="Lu M."/>
            <person name="Nolan M."/>
            <person name="Lapidus A."/>
            <person name="Lucas S."/>
            <person name="Hammon N."/>
            <person name="Deshpande S."/>
            <person name="Cheng J.F."/>
            <person name="Tapia R."/>
            <person name="Han C."/>
            <person name="Goodwin L."/>
            <person name="Pitluck S."/>
            <person name="Huntemann M."/>
            <person name="Ivanova N."/>
            <person name="Pagani I."/>
            <person name="Mavromatis K."/>
            <person name="Ovchinikova G."/>
            <person name="Pati A."/>
            <person name="Chen A."/>
            <person name="Palaniappan K."/>
            <person name="Land M."/>
            <person name="Hauser L."/>
            <person name="Brambilla E.M."/>
            <person name="Kotsyurbenko O."/>
            <person name="Rohde M."/>
            <person name="Tindall B.J."/>
            <person name="Abt B."/>
            <person name="Goker M."/>
            <person name="Detter J.C."/>
            <person name="Woyke T."/>
            <person name="Bristow J."/>
            <person name="Eisen J.A."/>
            <person name="Markowitz V."/>
            <person name="Hugenholtz P."/>
            <person name="Klenk H.P."/>
            <person name="Kyrpides N.C."/>
        </authorList>
    </citation>
    <scope>NUCLEOTIDE SEQUENCE [LARGE SCALE GENOMIC DNA]</scope>
    <source>
        <strain evidence="3">ATCC 51119 / DSM 12145 / JCM 21818 / LMG 10337 / NBRC 100064 / NCIMB 13643</strain>
    </source>
</reference>
<protein>
    <submittedName>
        <fullName evidence="2">Uncharacterized protein</fullName>
    </submittedName>
</protein>
<accession>F0SCE0</accession>